<comment type="caution">
    <text evidence="1">The sequence shown here is derived from an EMBL/GenBank/DDBJ whole genome shotgun (WGS) entry which is preliminary data.</text>
</comment>
<dbReference type="EMBL" id="BARW01006421">
    <property type="protein sequence ID" value="GAI75598.1"/>
    <property type="molecule type" value="Genomic_DNA"/>
</dbReference>
<evidence type="ECO:0008006" key="2">
    <source>
        <dbReference type="Google" id="ProtNLM"/>
    </source>
</evidence>
<protein>
    <recommendedName>
        <fullName evidence="2">NACHT domain-containing protein</fullName>
    </recommendedName>
</protein>
<proteinExistence type="predicted"/>
<dbReference type="Gene3D" id="3.40.50.300">
    <property type="entry name" value="P-loop containing nucleotide triphosphate hydrolases"/>
    <property type="match status" value="1"/>
</dbReference>
<dbReference type="InterPro" id="IPR027417">
    <property type="entry name" value="P-loop_NTPase"/>
</dbReference>
<evidence type="ECO:0000313" key="1">
    <source>
        <dbReference type="EMBL" id="GAI75598.1"/>
    </source>
</evidence>
<dbReference type="AlphaFoldDB" id="X1R508"/>
<name>X1R508_9ZZZZ</name>
<dbReference type="SUPFAM" id="SSF52540">
    <property type="entry name" value="P-loop containing nucleoside triphosphate hydrolases"/>
    <property type="match status" value="1"/>
</dbReference>
<reference evidence="1" key="1">
    <citation type="journal article" date="2014" name="Front. Microbiol.">
        <title>High frequency of phylogenetically diverse reductive dehalogenase-homologous genes in deep subseafloor sedimentary metagenomes.</title>
        <authorList>
            <person name="Kawai M."/>
            <person name="Futagami T."/>
            <person name="Toyoda A."/>
            <person name="Takaki Y."/>
            <person name="Nishi S."/>
            <person name="Hori S."/>
            <person name="Arai W."/>
            <person name="Tsubouchi T."/>
            <person name="Morono Y."/>
            <person name="Uchiyama I."/>
            <person name="Ito T."/>
            <person name="Fujiyama A."/>
            <person name="Inagaki F."/>
            <person name="Takami H."/>
        </authorList>
    </citation>
    <scope>NUCLEOTIDE SEQUENCE</scope>
    <source>
        <strain evidence="1">Expedition CK06-06</strain>
    </source>
</reference>
<organism evidence="1">
    <name type="scientific">marine sediment metagenome</name>
    <dbReference type="NCBI Taxonomy" id="412755"/>
    <lineage>
        <taxon>unclassified sequences</taxon>
        <taxon>metagenomes</taxon>
        <taxon>ecological metagenomes</taxon>
    </lineage>
</organism>
<sequence length="197" mass="23243">MFDDKEMFVKIISDIINKQIDKIFGGLTGIFKKKYNEYKYKIQTGKAFEKYIKSSIEKYKYTKTILYKYEPVLIEDFYVNLDLGLNDKIIEARRVKNLIVVSNNLIITGIAGSGKSTLMKYLFLNSFENEEHIPIFIEIRNIKKNILDDLFEMLKEYNFPQDIDLFKKIFKNGKFIVFLDGLDEVSPDIRDKIVMKL</sequence>
<gene>
    <name evidence="1" type="ORF">S12H4_13485</name>
</gene>
<accession>X1R508</accession>